<organism evidence="1">
    <name type="scientific">Zeugodacus cucurbitae</name>
    <name type="common">Melon fruit fly</name>
    <name type="synonym">Bactrocera cucurbitae</name>
    <dbReference type="NCBI Taxonomy" id="28588"/>
    <lineage>
        <taxon>Eukaryota</taxon>
        <taxon>Metazoa</taxon>
        <taxon>Ecdysozoa</taxon>
        <taxon>Arthropoda</taxon>
        <taxon>Hexapoda</taxon>
        <taxon>Insecta</taxon>
        <taxon>Pterygota</taxon>
        <taxon>Neoptera</taxon>
        <taxon>Endopterygota</taxon>
        <taxon>Diptera</taxon>
        <taxon>Brachycera</taxon>
        <taxon>Muscomorpha</taxon>
        <taxon>Tephritoidea</taxon>
        <taxon>Tephritidae</taxon>
        <taxon>Zeugodacus</taxon>
        <taxon>Zeugodacus</taxon>
    </lineage>
</organism>
<feature type="non-terminal residue" evidence="1">
    <location>
        <position position="1"/>
    </location>
</feature>
<sequence>SLVVGGRSVELLVRLHSSSSAAVASFFRSLQKFQKQLKMRTFIWCLVLLLLCAEAYSMHHKQQNHHQQQQQTLQLHPQKSTNASEDHQDYVIQSILTLEPICEPGFVVVNHRCHKQA</sequence>
<name>A0A0A1WTH4_ZEUCU</name>
<protein>
    <submittedName>
        <fullName evidence="1">Neuropeptide FF receptor 1</fullName>
    </submittedName>
</protein>
<proteinExistence type="predicted"/>
<accession>A0A0A1WTH4</accession>
<dbReference type="EMBL" id="GBXI01011943">
    <property type="protein sequence ID" value="JAD02349.1"/>
    <property type="molecule type" value="Transcribed_RNA"/>
</dbReference>
<keyword evidence="1" id="KW-0675">Receptor</keyword>
<reference evidence="1" key="2">
    <citation type="journal article" date="2015" name="Gigascience">
        <title>Reconstructing a comprehensive transcriptome assembly of a white-pupal translocated strain of the pest fruit fly Bactrocera cucurbitae.</title>
        <authorList>
            <person name="Sim S.B."/>
            <person name="Calla B."/>
            <person name="Hall B."/>
            <person name="DeRego T."/>
            <person name="Geib S.M."/>
        </authorList>
    </citation>
    <scope>NUCLEOTIDE SEQUENCE</scope>
</reference>
<dbReference type="AlphaFoldDB" id="A0A0A1WTH4"/>
<evidence type="ECO:0000313" key="1">
    <source>
        <dbReference type="EMBL" id="JAD02349.1"/>
    </source>
</evidence>
<gene>
    <name evidence="1" type="primary">NPFFR1</name>
    <name evidence="1" type="ORF">g.9315</name>
</gene>
<reference evidence="1" key="1">
    <citation type="submission" date="2014-11" db="EMBL/GenBank/DDBJ databases">
        <authorList>
            <person name="Geib S."/>
        </authorList>
    </citation>
    <scope>NUCLEOTIDE SEQUENCE</scope>
</reference>